<evidence type="ECO:0000259" key="3">
    <source>
        <dbReference type="Pfam" id="PF02579"/>
    </source>
</evidence>
<accession>A0A7G9TA15</accession>
<dbReference type="AlphaFoldDB" id="A0A7G9TA15"/>
<protein>
    <recommendedName>
        <fullName evidence="3">Dinitrogenase iron-molybdenum cofactor biosynthesis domain-containing protein</fullName>
    </recommendedName>
</protein>
<feature type="compositionally biased region" description="Basic and acidic residues" evidence="2">
    <location>
        <begin position="127"/>
        <end position="149"/>
    </location>
</feature>
<dbReference type="Pfam" id="PF02579">
    <property type="entry name" value="Nitro_FeMo-Co"/>
    <property type="match status" value="1"/>
</dbReference>
<dbReference type="InterPro" id="IPR036105">
    <property type="entry name" value="DiNase_FeMo-co_biosyn_sf"/>
</dbReference>
<gene>
    <name evidence="4" type="ORF">IAE60_13475</name>
</gene>
<evidence type="ECO:0000256" key="2">
    <source>
        <dbReference type="SAM" id="MobiDB-lite"/>
    </source>
</evidence>
<feature type="region of interest" description="Disordered" evidence="2">
    <location>
        <begin position="112"/>
        <end position="149"/>
    </location>
</feature>
<keyword evidence="1" id="KW-0535">Nitrogen fixation</keyword>
<proteinExistence type="predicted"/>
<dbReference type="InterPro" id="IPR003731">
    <property type="entry name" value="Di-Nase_FeMo-co_biosynth"/>
</dbReference>
<dbReference type="RefSeq" id="WP_187572659.1">
    <property type="nucleotide sequence ID" value="NZ_CP060731.1"/>
</dbReference>
<dbReference type="GeneID" id="81471988"/>
<dbReference type="Proteomes" id="UP000515838">
    <property type="component" value="Chromosome"/>
</dbReference>
<sequence>MTTIALTTQNRRHVTPHAGRCRHFMVKRVGDGCEGEWESRALAKEQTLFSCAEGLPDALRDVDVIITASAGPGLQARLARHGVHLIVTDILLPEQALAAWREGHLEVRPPLPAAASRADGGTCRCAGHNERIAQSDPAPSRRTDDDPKG</sequence>
<name>A0A7G9TA15_PSEMX</name>
<evidence type="ECO:0000313" key="5">
    <source>
        <dbReference type="Proteomes" id="UP000515838"/>
    </source>
</evidence>
<evidence type="ECO:0000256" key="1">
    <source>
        <dbReference type="ARBA" id="ARBA00023231"/>
    </source>
</evidence>
<evidence type="ECO:0000313" key="4">
    <source>
        <dbReference type="EMBL" id="QNN76940.1"/>
    </source>
</evidence>
<dbReference type="Gene3D" id="3.30.420.130">
    <property type="entry name" value="Dinitrogenase iron-molybdenum cofactor biosynthesis domain"/>
    <property type="match status" value="1"/>
</dbReference>
<dbReference type="CDD" id="cd00562">
    <property type="entry name" value="NifX_NifB"/>
    <property type="match status" value="1"/>
</dbReference>
<organism evidence="4 5">
    <name type="scientific">Pseudoxanthomonas mexicana</name>
    <dbReference type="NCBI Taxonomy" id="128785"/>
    <lineage>
        <taxon>Bacteria</taxon>
        <taxon>Pseudomonadati</taxon>
        <taxon>Pseudomonadota</taxon>
        <taxon>Gammaproteobacteria</taxon>
        <taxon>Lysobacterales</taxon>
        <taxon>Lysobacteraceae</taxon>
        <taxon>Pseudoxanthomonas</taxon>
    </lineage>
</organism>
<dbReference type="SUPFAM" id="SSF53146">
    <property type="entry name" value="Nitrogenase accessory factor-like"/>
    <property type="match status" value="1"/>
</dbReference>
<reference evidence="4 5" key="1">
    <citation type="submission" date="2020-08" db="EMBL/GenBank/DDBJ databases">
        <title>Streptomycin Non-resistant strain, P. mexicana.</title>
        <authorList>
            <person name="Ganesh-Kumar S."/>
            <person name="Zhe T."/>
            <person name="Yu Z."/>
            <person name="Min Y."/>
        </authorList>
    </citation>
    <scope>NUCLEOTIDE SEQUENCE [LARGE SCALE GENOMIC DNA]</scope>
    <source>
        <strain evidence="4 5">GTZY2</strain>
    </source>
</reference>
<feature type="domain" description="Dinitrogenase iron-molybdenum cofactor biosynthesis" evidence="3">
    <location>
        <begin position="12"/>
        <end position="101"/>
    </location>
</feature>
<dbReference type="EMBL" id="CP060731">
    <property type="protein sequence ID" value="QNN76940.1"/>
    <property type="molecule type" value="Genomic_DNA"/>
</dbReference>